<dbReference type="GO" id="GO:0003677">
    <property type="term" value="F:DNA binding"/>
    <property type="evidence" value="ECO:0007669"/>
    <property type="project" value="UniProtKB-KW"/>
</dbReference>
<dbReference type="GO" id="GO:0005634">
    <property type="term" value="C:nucleus"/>
    <property type="evidence" value="ECO:0007669"/>
    <property type="project" value="UniProtKB-SubCell"/>
</dbReference>
<dbReference type="Proteomes" id="UP000440578">
    <property type="component" value="Unassembled WGS sequence"/>
</dbReference>
<reference evidence="7 8" key="1">
    <citation type="submission" date="2019-07" db="EMBL/GenBank/DDBJ databases">
        <title>Draft genome assembly of a fouling barnacle, Amphibalanus amphitrite (Darwin, 1854): The first reference genome for Thecostraca.</title>
        <authorList>
            <person name="Kim W."/>
        </authorList>
    </citation>
    <scope>NUCLEOTIDE SEQUENCE [LARGE SCALE GENOMIC DNA]</scope>
    <source>
        <strain evidence="7">SNU_AA5</strain>
        <tissue evidence="7">Soma without cirri and trophi</tissue>
    </source>
</reference>
<dbReference type="SUPFAM" id="SSF46785">
    <property type="entry name" value="Winged helix' DNA-binding domain"/>
    <property type="match status" value="1"/>
</dbReference>
<dbReference type="Gene3D" id="1.10.10.10">
    <property type="entry name" value="Winged helix-like DNA-binding domain superfamily/Winged helix DNA-binding domain"/>
    <property type="match status" value="1"/>
</dbReference>
<comment type="caution">
    <text evidence="7">The sequence shown here is derived from an EMBL/GenBank/DDBJ whole genome shotgun (WGS) entry which is preliminary data.</text>
</comment>
<dbReference type="InterPro" id="IPR036390">
    <property type="entry name" value="WH_DNA-bd_sf"/>
</dbReference>
<dbReference type="SMART" id="SM00526">
    <property type="entry name" value="H15"/>
    <property type="match status" value="1"/>
</dbReference>
<dbReference type="Pfam" id="PF00538">
    <property type="entry name" value="Linker_histone"/>
    <property type="match status" value="1"/>
</dbReference>
<evidence type="ECO:0000256" key="2">
    <source>
        <dbReference type="ARBA" id="ARBA00023125"/>
    </source>
</evidence>
<dbReference type="PRINTS" id="PR00624">
    <property type="entry name" value="HISTONEH5"/>
</dbReference>
<gene>
    <name evidence="7" type="primary">H5</name>
    <name evidence="7" type="ORF">FJT64_027119</name>
</gene>
<organism evidence="7 8">
    <name type="scientific">Amphibalanus amphitrite</name>
    <name type="common">Striped barnacle</name>
    <name type="synonym">Balanus amphitrite</name>
    <dbReference type="NCBI Taxonomy" id="1232801"/>
    <lineage>
        <taxon>Eukaryota</taxon>
        <taxon>Metazoa</taxon>
        <taxon>Ecdysozoa</taxon>
        <taxon>Arthropoda</taxon>
        <taxon>Crustacea</taxon>
        <taxon>Multicrustacea</taxon>
        <taxon>Cirripedia</taxon>
        <taxon>Thoracica</taxon>
        <taxon>Thoracicalcarea</taxon>
        <taxon>Balanomorpha</taxon>
        <taxon>Balanoidea</taxon>
        <taxon>Balanidae</taxon>
        <taxon>Amphibalaninae</taxon>
        <taxon>Amphibalanus</taxon>
    </lineage>
</organism>
<feature type="domain" description="H15" evidence="6">
    <location>
        <begin position="35"/>
        <end position="114"/>
    </location>
</feature>
<keyword evidence="3 4" id="KW-0539">Nucleus</keyword>
<feature type="region of interest" description="Disordered" evidence="5">
    <location>
        <begin position="116"/>
        <end position="195"/>
    </location>
</feature>
<evidence type="ECO:0000256" key="1">
    <source>
        <dbReference type="ARBA" id="ARBA00002809"/>
    </source>
</evidence>
<dbReference type="PROSITE" id="PS51504">
    <property type="entry name" value="H15"/>
    <property type="match status" value="1"/>
</dbReference>
<comment type="function">
    <text evidence="1">Histones H1 are necessary for the condensation of nucleosome chains into higher-order structures.</text>
</comment>
<feature type="compositionally biased region" description="Basic residues" evidence="5">
    <location>
        <begin position="117"/>
        <end position="195"/>
    </location>
</feature>
<dbReference type="EMBL" id="VIIS01001272">
    <property type="protein sequence ID" value="KAF0300363.1"/>
    <property type="molecule type" value="Genomic_DNA"/>
</dbReference>
<evidence type="ECO:0000256" key="5">
    <source>
        <dbReference type="SAM" id="MobiDB-lite"/>
    </source>
</evidence>
<evidence type="ECO:0000256" key="4">
    <source>
        <dbReference type="RuleBase" id="RU003894"/>
    </source>
</evidence>
<keyword evidence="4" id="KW-0158">Chromosome</keyword>
<accession>A0A6A4W383</accession>
<evidence type="ECO:0000313" key="7">
    <source>
        <dbReference type="EMBL" id="KAF0300363.1"/>
    </source>
</evidence>
<feature type="region of interest" description="Disordered" evidence="5">
    <location>
        <begin position="1"/>
        <end position="41"/>
    </location>
</feature>
<comment type="subcellular location">
    <subcellularLocation>
        <location evidence="4">Nucleus</location>
    </subcellularLocation>
</comment>
<comment type="similarity">
    <text evidence="4">Belongs to the histone H1/H5 family.</text>
</comment>
<feature type="compositionally biased region" description="Basic and acidic residues" evidence="5">
    <location>
        <begin position="24"/>
        <end position="36"/>
    </location>
</feature>
<dbReference type="OrthoDB" id="1110759at2759"/>
<sequence length="195" mass="20619">MADTEAPAAAPAAPATPAKKGRKPKDGAAKKAKSDRPPTMQLIEKAIESEKDPKGTSVLAIKKYITANYQVKSAQFLNHMLRRAFEAGLAAGKLSRPKGQGESHLLAGRYRLAVKEKKAKAAPAKPKKVVKKPKAAKSPAKKAAAKPKKAKTPKKKPAAAAKKAKSPKKVKKTPKKPAAKKTAAKKTLKKAAKKA</sequence>
<dbReference type="GO" id="GO:0000786">
    <property type="term" value="C:nucleosome"/>
    <property type="evidence" value="ECO:0007669"/>
    <property type="project" value="InterPro"/>
</dbReference>
<dbReference type="InterPro" id="IPR005819">
    <property type="entry name" value="H1/H5"/>
</dbReference>
<dbReference type="GO" id="GO:0006334">
    <property type="term" value="P:nucleosome assembly"/>
    <property type="evidence" value="ECO:0007669"/>
    <property type="project" value="InterPro"/>
</dbReference>
<feature type="compositionally biased region" description="Low complexity" evidence="5">
    <location>
        <begin position="1"/>
        <end position="18"/>
    </location>
</feature>
<evidence type="ECO:0000313" key="8">
    <source>
        <dbReference type="Proteomes" id="UP000440578"/>
    </source>
</evidence>
<name>A0A6A4W383_AMPAM</name>
<proteinExistence type="inferred from homology"/>
<evidence type="ECO:0000259" key="6">
    <source>
        <dbReference type="PROSITE" id="PS51504"/>
    </source>
</evidence>
<keyword evidence="8" id="KW-1185">Reference proteome</keyword>
<dbReference type="InterPro" id="IPR005818">
    <property type="entry name" value="Histone_H1/H5_H15"/>
</dbReference>
<dbReference type="AlphaFoldDB" id="A0A6A4W383"/>
<protein>
    <submittedName>
        <fullName evidence="7">Histone H5</fullName>
    </submittedName>
</protein>
<evidence type="ECO:0000256" key="3">
    <source>
        <dbReference type="ARBA" id="ARBA00023242"/>
    </source>
</evidence>
<keyword evidence="2 4" id="KW-0238">DNA-binding</keyword>
<dbReference type="CDD" id="cd00073">
    <property type="entry name" value="H15"/>
    <property type="match status" value="1"/>
</dbReference>
<dbReference type="GO" id="GO:0030527">
    <property type="term" value="F:structural constituent of chromatin"/>
    <property type="evidence" value="ECO:0007669"/>
    <property type="project" value="InterPro"/>
</dbReference>
<dbReference type="InterPro" id="IPR036388">
    <property type="entry name" value="WH-like_DNA-bd_sf"/>
</dbReference>